<organism evidence="1 2">
    <name type="scientific">Marinomonas mediterranea (strain ATCC 700492 / JCM 21426 / NBRC 103028 / MMB-1)</name>
    <dbReference type="NCBI Taxonomy" id="717774"/>
    <lineage>
        <taxon>Bacteria</taxon>
        <taxon>Pseudomonadati</taxon>
        <taxon>Pseudomonadota</taxon>
        <taxon>Gammaproteobacteria</taxon>
        <taxon>Oceanospirillales</taxon>
        <taxon>Oceanospirillaceae</taxon>
        <taxon>Marinomonas</taxon>
    </lineage>
</organism>
<evidence type="ECO:0000313" key="2">
    <source>
        <dbReference type="Proteomes" id="UP000001062"/>
    </source>
</evidence>
<dbReference type="EMBL" id="CP002583">
    <property type="protein sequence ID" value="ADZ91936.1"/>
    <property type="molecule type" value="Genomic_DNA"/>
</dbReference>
<proteinExistence type="predicted"/>
<dbReference type="PATRIC" id="fig|717774.3.peg.2792"/>
<protein>
    <submittedName>
        <fullName evidence="1">Uncharacterized protein</fullName>
    </submittedName>
</protein>
<dbReference type="eggNOG" id="ENOG502Z91W">
    <property type="taxonomic scope" value="Bacteria"/>
</dbReference>
<dbReference type="STRING" id="717774.Marme_2705"/>
<keyword evidence="2" id="KW-1185">Reference proteome</keyword>
<dbReference type="Proteomes" id="UP000001062">
    <property type="component" value="Chromosome"/>
</dbReference>
<dbReference type="KEGG" id="mme:Marme_2705"/>
<accession>F2JYA5</accession>
<name>F2JYA5_MARM1</name>
<gene>
    <name evidence="1" type="ordered locus">Marme_2705</name>
</gene>
<evidence type="ECO:0000313" key="1">
    <source>
        <dbReference type="EMBL" id="ADZ91936.1"/>
    </source>
</evidence>
<dbReference type="HOGENOM" id="CLU_082648_0_0_6"/>
<reference evidence="1 2" key="1">
    <citation type="journal article" date="2012" name="Stand. Genomic Sci.">
        <title>Complete genome sequence of the melanogenic marine bacterium Marinomonas mediterranea type strain (MMB-1(T)).</title>
        <authorList>
            <person name="Lucas-Elio P."/>
            <person name="Goodwin L."/>
            <person name="Woyke T."/>
            <person name="Pitluck S."/>
            <person name="Nolan M."/>
            <person name="Kyrpides N.C."/>
            <person name="Detter J.C."/>
            <person name="Copeland A."/>
            <person name="Teshima H."/>
            <person name="Bruce D."/>
            <person name="Detter C."/>
            <person name="Tapia R."/>
            <person name="Han S."/>
            <person name="Land M.L."/>
            <person name="Ivanova N."/>
            <person name="Mikhailova N."/>
            <person name="Johnston A.W."/>
            <person name="Sanchez-Amat A."/>
        </authorList>
    </citation>
    <scope>NUCLEOTIDE SEQUENCE [LARGE SCALE GENOMIC DNA]</scope>
    <source>
        <strain evidence="2">ATCC 700492 / JCM 21426 / NBRC 103028 / MMB-1</strain>
    </source>
</reference>
<dbReference type="AlphaFoldDB" id="F2JYA5"/>
<sequence>MIYLNCHSRFIILRYLAGDFRIGRNFQEEECMKSMIVKGVLLSLSLTSVAVLANPDVTSREYKLMLDTSKFNYVTEQSDVLALVGDVESVVESAINRNVSGTPQLERVRDVHFYDTPNTCLLNDMGYSFRERVENGISEVTLKFRSPDRYISDYEDVSSSTSGSETKLEADVGANSINNFKVVYGHSTTAPNTRNINDMKDVNAHFDGFDHDYNLSDNLALNAVGGLDISERVYKDVYIDLGSYDAEVSVTLWYRDNPATNTTPLVAEVSFKYKDANADYSRKVVNRAKQSFDAIRTLTSWVDPNSLTKTRFVYQYDPNFCQ</sequence>